<evidence type="ECO:0000256" key="5">
    <source>
        <dbReference type="ARBA" id="ARBA00022989"/>
    </source>
</evidence>
<dbReference type="InterPro" id="IPR050586">
    <property type="entry name" value="CPA3_Na-H_Antiporter_D"/>
</dbReference>
<feature type="transmembrane region" description="Helical" evidence="8">
    <location>
        <begin position="108"/>
        <end position="126"/>
    </location>
</feature>
<name>A0A368DQS3_9PROT</name>
<organism evidence="10 11">
    <name type="scientific">PS1 clade bacterium</name>
    <dbReference type="NCBI Taxonomy" id="2175152"/>
    <lineage>
        <taxon>Bacteria</taxon>
        <taxon>Pseudomonadati</taxon>
        <taxon>Pseudomonadota</taxon>
        <taxon>Alphaproteobacteria</taxon>
        <taxon>PS1 clade</taxon>
    </lineage>
</organism>
<sequence length="485" mass="53483">MNQLILIIPIIIPVIIALTIKFLWKFENLRYPILIVGPSINIYYIFKIFSIFSDTAIKLDLVTILSGLNITLGVESISMIFLMMVNCLWLIATIYSLGYMSSNNEKRLGNFFMFFSISIACANGAALSDNLLTLFIFYELLTITTYPLVTHKGDELSKKSGRTYLLILLGTSLCFFLPAISYVYFLSGSLDFIASGLLMTTLGLDGISNLQLSILLILFIFGISKAAIMPFHSWLPAAMVAPTPVSALLHAVAVVKVGVFSIIKVVVYTFGIDLLFDLTIIDLFILLCGFTIIASSIVAIKQDNLKKLLAYSTISQLSYVIIAILILTPSAIIAATLHLVAHAISKIILFFAAGAIYTSTGYTKISEMNGIGPKLKIVMIGFSIGALSLIGLPILGGFVSKWYIVESALDVNRWFIISVITISTLLNIGYFIPIIYKVFFIASNSKKSLKKLPISINLAIFSCSILIILLFLFPNFFIEVMQNEF</sequence>
<feature type="transmembrane region" description="Helical" evidence="8">
    <location>
        <begin position="6"/>
        <end position="24"/>
    </location>
</feature>
<feature type="transmembrane region" description="Helical" evidence="8">
    <location>
        <begin position="163"/>
        <end position="186"/>
    </location>
</feature>
<keyword evidence="3" id="KW-1003">Cell membrane</keyword>
<reference evidence="10 11" key="1">
    <citation type="journal article" date="2018" name="Microbiome">
        <title>Fine metagenomic profile of the Mediterranean stratified and mixed water columns revealed by assembly and recruitment.</title>
        <authorList>
            <person name="Haro-Moreno J.M."/>
            <person name="Lopez-Perez M."/>
            <person name="De La Torre J.R."/>
            <person name="Picazo A."/>
            <person name="Camacho A."/>
            <person name="Rodriguez-Valera F."/>
        </authorList>
    </citation>
    <scope>NUCLEOTIDE SEQUENCE [LARGE SCALE GENOMIC DNA]</scope>
    <source>
        <strain evidence="10">MED-G57</strain>
    </source>
</reference>
<keyword evidence="4 7" id="KW-0812">Transmembrane</keyword>
<keyword evidence="5 8" id="KW-1133">Transmembrane helix</keyword>
<protein>
    <recommendedName>
        <fullName evidence="9">NADH:quinone oxidoreductase/Mrp antiporter transmembrane domain-containing protein</fullName>
    </recommendedName>
</protein>
<comment type="caution">
    <text evidence="10">The sequence shown here is derived from an EMBL/GenBank/DDBJ whole genome shotgun (WGS) entry which is preliminary data.</text>
</comment>
<evidence type="ECO:0000259" key="9">
    <source>
        <dbReference type="Pfam" id="PF00361"/>
    </source>
</evidence>
<evidence type="ECO:0000256" key="4">
    <source>
        <dbReference type="ARBA" id="ARBA00022692"/>
    </source>
</evidence>
<feature type="transmembrane region" description="Helical" evidence="8">
    <location>
        <begin position="320"/>
        <end position="341"/>
    </location>
</feature>
<evidence type="ECO:0000256" key="2">
    <source>
        <dbReference type="ARBA" id="ARBA00005346"/>
    </source>
</evidence>
<evidence type="ECO:0000256" key="3">
    <source>
        <dbReference type="ARBA" id="ARBA00022475"/>
    </source>
</evidence>
<dbReference type="PANTHER" id="PTHR42703:SF1">
    <property type="entry name" value="NA(+)_H(+) ANTIPORTER SUBUNIT D1"/>
    <property type="match status" value="1"/>
</dbReference>
<dbReference type="EMBL" id="QOQD01000003">
    <property type="protein sequence ID" value="RCL74187.1"/>
    <property type="molecule type" value="Genomic_DNA"/>
</dbReference>
<feature type="transmembrane region" description="Helical" evidence="8">
    <location>
        <begin position="206"/>
        <end position="228"/>
    </location>
</feature>
<comment type="subcellular location">
    <subcellularLocation>
        <location evidence="1">Cell membrane</location>
        <topology evidence="1">Multi-pass membrane protein</topology>
    </subcellularLocation>
    <subcellularLocation>
        <location evidence="7">Membrane</location>
        <topology evidence="7">Multi-pass membrane protein</topology>
    </subcellularLocation>
</comment>
<feature type="transmembrane region" description="Helical" evidence="8">
    <location>
        <begin position="248"/>
        <end position="272"/>
    </location>
</feature>
<accession>A0A368DQS3</accession>
<dbReference type="GO" id="GO:0005886">
    <property type="term" value="C:plasma membrane"/>
    <property type="evidence" value="ECO:0007669"/>
    <property type="project" value="UniProtKB-SubCell"/>
</dbReference>
<feature type="transmembrane region" description="Helical" evidence="8">
    <location>
        <begin position="347"/>
        <end position="365"/>
    </location>
</feature>
<feature type="transmembrane region" description="Helical" evidence="8">
    <location>
        <begin position="72"/>
        <end position="96"/>
    </location>
</feature>
<proteinExistence type="inferred from homology"/>
<evidence type="ECO:0000256" key="6">
    <source>
        <dbReference type="ARBA" id="ARBA00023136"/>
    </source>
</evidence>
<feature type="domain" description="NADH:quinone oxidoreductase/Mrp antiporter transmembrane" evidence="9">
    <location>
        <begin position="128"/>
        <end position="426"/>
    </location>
</feature>
<dbReference type="AlphaFoldDB" id="A0A368DQS3"/>
<dbReference type="InterPro" id="IPR001750">
    <property type="entry name" value="ND/Mrp_TM"/>
</dbReference>
<feature type="transmembrane region" description="Helical" evidence="8">
    <location>
        <begin position="132"/>
        <end position="151"/>
    </location>
</feature>
<comment type="similarity">
    <text evidence="2">Belongs to the CPA3 antiporters (TC 2.A.63) subunit D family.</text>
</comment>
<feature type="transmembrane region" description="Helical" evidence="8">
    <location>
        <begin position="278"/>
        <end position="300"/>
    </location>
</feature>
<feature type="transmembrane region" description="Helical" evidence="8">
    <location>
        <begin position="414"/>
        <end position="436"/>
    </location>
</feature>
<feature type="transmembrane region" description="Helical" evidence="8">
    <location>
        <begin position="456"/>
        <end position="478"/>
    </location>
</feature>
<dbReference type="Pfam" id="PF00361">
    <property type="entry name" value="Proton_antipo_M"/>
    <property type="match status" value="1"/>
</dbReference>
<gene>
    <name evidence="10" type="ORF">DBW71_01950</name>
</gene>
<dbReference type="Proteomes" id="UP000253570">
    <property type="component" value="Unassembled WGS sequence"/>
</dbReference>
<feature type="transmembrane region" description="Helical" evidence="8">
    <location>
        <begin position="31"/>
        <end position="52"/>
    </location>
</feature>
<evidence type="ECO:0000256" key="7">
    <source>
        <dbReference type="RuleBase" id="RU000320"/>
    </source>
</evidence>
<dbReference type="PANTHER" id="PTHR42703">
    <property type="entry name" value="NADH DEHYDROGENASE"/>
    <property type="match status" value="1"/>
</dbReference>
<evidence type="ECO:0000313" key="11">
    <source>
        <dbReference type="Proteomes" id="UP000253570"/>
    </source>
</evidence>
<keyword evidence="6 8" id="KW-0472">Membrane</keyword>
<dbReference type="PRINTS" id="PR01434">
    <property type="entry name" value="NADHDHGNASE5"/>
</dbReference>
<evidence type="ECO:0000256" key="1">
    <source>
        <dbReference type="ARBA" id="ARBA00004651"/>
    </source>
</evidence>
<evidence type="ECO:0000313" key="10">
    <source>
        <dbReference type="EMBL" id="RCL74187.1"/>
    </source>
</evidence>
<feature type="transmembrane region" description="Helical" evidence="8">
    <location>
        <begin position="377"/>
        <end position="399"/>
    </location>
</feature>
<evidence type="ECO:0000256" key="8">
    <source>
        <dbReference type="SAM" id="Phobius"/>
    </source>
</evidence>